<dbReference type="OrthoDB" id="9806170at2"/>
<comment type="pathway">
    <text evidence="3">Purine metabolism; IMP biosynthesis via de novo pathway; formate from 10-formyl-5,6,7,8-tetrahydrofolate: step 1/1.</text>
</comment>
<keyword evidence="1 3" id="KW-0554">One-carbon metabolism</keyword>
<dbReference type="EC" id="3.5.1.10" evidence="3 4"/>
<reference evidence="6 7" key="1">
    <citation type="submission" date="2018-02" db="EMBL/GenBank/DDBJ databases">
        <title>Genome sequence of Desulfovibrio carbinolicus DSM 3852.</title>
        <authorList>
            <person name="Wilbanks E."/>
            <person name="Skennerton C.T."/>
            <person name="Orphan V.J."/>
        </authorList>
    </citation>
    <scope>NUCLEOTIDE SEQUENCE [LARGE SCALE GENOMIC DNA]</scope>
    <source>
        <strain evidence="6 7">DSM 3852</strain>
    </source>
</reference>
<evidence type="ECO:0000313" key="6">
    <source>
        <dbReference type="EMBL" id="QAZ68470.1"/>
    </source>
</evidence>
<feature type="domain" description="ACT" evidence="5">
    <location>
        <begin position="6"/>
        <end position="88"/>
    </location>
</feature>
<dbReference type="KEGG" id="dcb:C3Y92_15035"/>
<dbReference type="NCBIfam" id="TIGR00655">
    <property type="entry name" value="PurU"/>
    <property type="match status" value="1"/>
</dbReference>
<comment type="catalytic activity">
    <reaction evidence="3">
        <text>(6R)-10-formyltetrahydrofolate + H2O = (6S)-5,6,7,8-tetrahydrofolate + formate + H(+)</text>
        <dbReference type="Rhea" id="RHEA:19833"/>
        <dbReference type="ChEBI" id="CHEBI:15377"/>
        <dbReference type="ChEBI" id="CHEBI:15378"/>
        <dbReference type="ChEBI" id="CHEBI:15740"/>
        <dbReference type="ChEBI" id="CHEBI:57453"/>
        <dbReference type="ChEBI" id="CHEBI:195366"/>
        <dbReference type="EC" id="3.5.1.10"/>
    </reaction>
</comment>
<dbReference type="SUPFAM" id="SSF53328">
    <property type="entry name" value="Formyltransferase"/>
    <property type="match status" value="1"/>
</dbReference>
<dbReference type="Gene3D" id="3.40.50.170">
    <property type="entry name" value="Formyl transferase, N-terminal domain"/>
    <property type="match status" value="1"/>
</dbReference>
<dbReference type="Pfam" id="PF01842">
    <property type="entry name" value="ACT"/>
    <property type="match status" value="1"/>
</dbReference>
<evidence type="ECO:0000256" key="2">
    <source>
        <dbReference type="ARBA" id="ARBA00022801"/>
    </source>
</evidence>
<dbReference type="NCBIfam" id="NF004684">
    <property type="entry name" value="PRK06027.1"/>
    <property type="match status" value="1"/>
</dbReference>
<dbReference type="CDD" id="cd08648">
    <property type="entry name" value="FMT_core_Formyl-FH4-Hydrolase_C"/>
    <property type="match status" value="1"/>
</dbReference>
<sequence length="285" mass="31821">MSATARLRITCPDRPGIVSAVTTFLYTHGANIIDLDQHSTDPEGGTFFMRLEFYTPYIDVSRAALEAAFGEVVGNRFDMDWRLSYSDVPKRVAVLVSRHDHCLMELLWRYARKELPCDIAMVIGNHEDPREAVEGFGVPYHCVPVGDGGMAEAEARMAELLGTGVDLLVLARYMRVVSGDFLRPYDNRVINIHHSFLPAFVGADPYRQAHEKGVKLIGATAHYVTAELDAGPIIEQDTARVTHRHSVADLKAMGSELERTVLARAVTWHLEDRVIVFGNKTVVFR</sequence>
<dbReference type="GO" id="GO:0006189">
    <property type="term" value="P:'de novo' IMP biosynthetic process"/>
    <property type="evidence" value="ECO:0007669"/>
    <property type="project" value="UniProtKB-UniRule"/>
</dbReference>
<dbReference type="InterPro" id="IPR002376">
    <property type="entry name" value="Formyl_transf_N"/>
</dbReference>
<dbReference type="InterPro" id="IPR036477">
    <property type="entry name" value="Formyl_transf_N_sf"/>
</dbReference>
<dbReference type="AlphaFoldDB" id="A0A4P6HQM3"/>
<evidence type="ECO:0000259" key="5">
    <source>
        <dbReference type="PROSITE" id="PS51671"/>
    </source>
</evidence>
<name>A0A4P6HQM3_9BACT</name>
<organism evidence="6 7">
    <name type="scientific">Solidesulfovibrio carbinolicus</name>
    <dbReference type="NCBI Taxonomy" id="296842"/>
    <lineage>
        <taxon>Bacteria</taxon>
        <taxon>Pseudomonadati</taxon>
        <taxon>Thermodesulfobacteriota</taxon>
        <taxon>Desulfovibrionia</taxon>
        <taxon>Desulfovibrionales</taxon>
        <taxon>Desulfovibrionaceae</taxon>
        <taxon>Solidesulfovibrio</taxon>
    </lineage>
</organism>
<dbReference type="InterPro" id="IPR044074">
    <property type="entry name" value="PurU_ACT"/>
</dbReference>
<keyword evidence="3" id="KW-0658">Purine biosynthesis</keyword>
<dbReference type="InterPro" id="IPR041729">
    <property type="entry name" value="Formyl-FH4-Hydrolase_C"/>
</dbReference>
<dbReference type="Pfam" id="PF00551">
    <property type="entry name" value="Formyl_trans_N"/>
    <property type="match status" value="1"/>
</dbReference>
<dbReference type="RefSeq" id="WP_129353938.1">
    <property type="nucleotide sequence ID" value="NZ_CP026538.1"/>
</dbReference>
<proteinExistence type="inferred from homology"/>
<gene>
    <name evidence="3 6" type="primary">purU</name>
    <name evidence="6" type="ORF">C3Y92_15035</name>
</gene>
<keyword evidence="7" id="KW-1185">Reference proteome</keyword>
<comment type="similarity">
    <text evidence="3">Belongs to the PurU family.</text>
</comment>
<evidence type="ECO:0000256" key="1">
    <source>
        <dbReference type="ARBA" id="ARBA00022563"/>
    </source>
</evidence>
<dbReference type="GO" id="GO:0006730">
    <property type="term" value="P:one-carbon metabolic process"/>
    <property type="evidence" value="ECO:0007669"/>
    <property type="project" value="UniProtKB-KW"/>
</dbReference>
<dbReference type="GO" id="GO:0008864">
    <property type="term" value="F:formyltetrahydrofolate deformylase activity"/>
    <property type="evidence" value="ECO:0007669"/>
    <property type="project" value="UniProtKB-UniRule"/>
</dbReference>
<dbReference type="InterPro" id="IPR002912">
    <property type="entry name" value="ACT_dom"/>
</dbReference>
<dbReference type="PANTHER" id="PTHR42706:SF1">
    <property type="entry name" value="FORMYLTETRAHYDROFOLATE DEFORMYLASE 2, MITOCHONDRIAL"/>
    <property type="match status" value="1"/>
</dbReference>
<evidence type="ECO:0000256" key="4">
    <source>
        <dbReference type="NCBIfam" id="TIGR00655"/>
    </source>
</evidence>
<evidence type="ECO:0000313" key="7">
    <source>
        <dbReference type="Proteomes" id="UP000293296"/>
    </source>
</evidence>
<dbReference type="InterPro" id="IPR045865">
    <property type="entry name" value="ACT-like_dom_sf"/>
</dbReference>
<keyword evidence="2 3" id="KW-0378">Hydrolase</keyword>
<dbReference type="CDD" id="cd04875">
    <property type="entry name" value="ACT_F4HF-DF"/>
    <property type="match status" value="1"/>
</dbReference>
<dbReference type="PRINTS" id="PR01575">
    <property type="entry name" value="FFH4HYDRLASE"/>
</dbReference>
<evidence type="ECO:0000256" key="3">
    <source>
        <dbReference type="HAMAP-Rule" id="MF_01927"/>
    </source>
</evidence>
<dbReference type="PANTHER" id="PTHR42706">
    <property type="entry name" value="FORMYLTETRAHYDROFOLATE DEFORMYLASE"/>
    <property type="match status" value="1"/>
</dbReference>
<comment type="function">
    <text evidence="3">Catalyzes the hydrolysis of 10-formyltetrahydrofolate (formyl-FH4) to formate and tetrahydrofolate (FH4).</text>
</comment>
<dbReference type="SUPFAM" id="SSF55021">
    <property type="entry name" value="ACT-like"/>
    <property type="match status" value="1"/>
</dbReference>
<dbReference type="InterPro" id="IPR004810">
    <property type="entry name" value="PurU"/>
</dbReference>
<dbReference type="UniPathway" id="UPA00074">
    <property type="reaction ID" value="UER00170"/>
</dbReference>
<accession>A0A4P6HQM3</accession>
<feature type="active site" evidence="3">
    <location>
        <position position="229"/>
    </location>
</feature>
<dbReference type="PROSITE" id="PS51671">
    <property type="entry name" value="ACT"/>
    <property type="match status" value="1"/>
</dbReference>
<dbReference type="Proteomes" id="UP000293296">
    <property type="component" value="Chromosome"/>
</dbReference>
<dbReference type="PIRSF" id="PIRSF036480">
    <property type="entry name" value="FormyFH4_hydr"/>
    <property type="match status" value="1"/>
</dbReference>
<protein>
    <recommendedName>
        <fullName evidence="3 4">Formyltetrahydrofolate deformylase</fullName>
        <ecNumber evidence="3 4">3.5.1.10</ecNumber>
    </recommendedName>
    <alternativeName>
        <fullName evidence="3">Formyl-FH(4) hydrolase</fullName>
    </alternativeName>
</protein>
<dbReference type="HAMAP" id="MF_01927">
    <property type="entry name" value="PurU"/>
    <property type="match status" value="1"/>
</dbReference>
<dbReference type="Gene3D" id="3.30.70.260">
    <property type="match status" value="1"/>
</dbReference>
<dbReference type="EMBL" id="CP026538">
    <property type="protein sequence ID" value="QAZ68470.1"/>
    <property type="molecule type" value="Genomic_DNA"/>
</dbReference>